<feature type="domain" description="D-alanyl-D-alanine carboxypeptidase-like core" evidence="1">
    <location>
        <begin position="96"/>
        <end position="196"/>
    </location>
</feature>
<dbReference type="GO" id="GO:0006508">
    <property type="term" value="P:proteolysis"/>
    <property type="evidence" value="ECO:0007669"/>
    <property type="project" value="InterPro"/>
</dbReference>
<sequence>MSGIAGITSRMLEIQSMIDRLSPTPTPTVAAQAPATSFDDALGQAVKNVAGAQAAAAPQSPADVAWAEPGVPAELAKYGNGKVPAEALTQISGSNHRLWAPAAGAFEQLRAAAAKDGVDIGITDSYRSFDAQVDVAKRKGLYKNGGLAAVPGTSPHGWGVALDLKLDAKAQAWMRANAGDFGYVEDTPREPWHWVFKK</sequence>
<dbReference type="Proteomes" id="UP000221394">
    <property type="component" value="Unassembled WGS sequence"/>
</dbReference>
<keyword evidence="2" id="KW-0378">Hydrolase</keyword>
<dbReference type="SUPFAM" id="SSF55166">
    <property type="entry name" value="Hedgehog/DD-peptidase"/>
    <property type="match status" value="1"/>
</dbReference>
<dbReference type="Pfam" id="PF02557">
    <property type="entry name" value="VanY"/>
    <property type="match status" value="1"/>
</dbReference>
<dbReference type="RefSeq" id="WP_098456849.1">
    <property type="nucleotide sequence ID" value="NZ_PDJH01000001.1"/>
</dbReference>
<name>A0A2A9E9Q6_9MICO</name>
<comment type="caution">
    <text evidence="2">The sequence shown here is derived from an EMBL/GenBank/DDBJ whole genome shotgun (WGS) entry which is preliminary data.</text>
</comment>
<dbReference type="OrthoDB" id="5496837at2"/>
<evidence type="ECO:0000313" key="2">
    <source>
        <dbReference type="EMBL" id="PFG35564.1"/>
    </source>
</evidence>
<organism evidence="2 3">
    <name type="scientific">Flavimobilis soli</name>
    <dbReference type="NCBI Taxonomy" id="442709"/>
    <lineage>
        <taxon>Bacteria</taxon>
        <taxon>Bacillati</taxon>
        <taxon>Actinomycetota</taxon>
        <taxon>Actinomycetes</taxon>
        <taxon>Micrococcales</taxon>
        <taxon>Jonesiaceae</taxon>
        <taxon>Flavimobilis</taxon>
    </lineage>
</organism>
<evidence type="ECO:0000313" key="3">
    <source>
        <dbReference type="Proteomes" id="UP000221394"/>
    </source>
</evidence>
<keyword evidence="2" id="KW-0645">Protease</keyword>
<reference evidence="2 3" key="1">
    <citation type="submission" date="2017-10" db="EMBL/GenBank/DDBJ databases">
        <title>Sequencing the genomes of 1000 actinobacteria strains.</title>
        <authorList>
            <person name="Klenk H.-P."/>
        </authorList>
    </citation>
    <scope>NUCLEOTIDE SEQUENCE [LARGE SCALE GENOMIC DNA]</scope>
    <source>
        <strain evidence="2 3">DSM 21574</strain>
    </source>
</reference>
<proteinExistence type="predicted"/>
<dbReference type="EMBL" id="PDJH01000001">
    <property type="protein sequence ID" value="PFG35564.1"/>
    <property type="molecule type" value="Genomic_DNA"/>
</dbReference>
<accession>A0A2A9E9Q6</accession>
<dbReference type="PANTHER" id="PTHR34385">
    <property type="entry name" value="D-ALANYL-D-ALANINE CARBOXYPEPTIDASE"/>
    <property type="match status" value="1"/>
</dbReference>
<dbReference type="InterPro" id="IPR009045">
    <property type="entry name" value="Zn_M74/Hedgehog-like"/>
</dbReference>
<dbReference type="CDD" id="cd14814">
    <property type="entry name" value="Peptidase_M15"/>
    <property type="match status" value="1"/>
</dbReference>
<dbReference type="PANTHER" id="PTHR34385:SF1">
    <property type="entry name" value="PEPTIDOGLYCAN L-ALANYL-D-GLUTAMATE ENDOPEPTIDASE CWLK"/>
    <property type="match status" value="1"/>
</dbReference>
<dbReference type="GO" id="GO:0004180">
    <property type="term" value="F:carboxypeptidase activity"/>
    <property type="evidence" value="ECO:0007669"/>
    <property type="project" value="UniProtKB-KW"/>
</dbReference>
<dbReference type="InterPro" id="IPR003709">
    <property type="entry name" value="VanY-like_core_dom"/>
</dbReference>
<gene>
    <name evidence="2" type="ORF">ATL41_0258</name>
</gene>
<dbReference type="AlphaFoldDB" id="A0A2A9E9Q6"/>
<keyword evidence="2" id="KW-0121">Carboxypeptidase</keyword>
<dbReference type="InterPro" id="IPR052179">
    <property type="entry name" value="DD-CPase-like"/>
</dbReference>
<keyword evidence="3" id="KW-1185">Reference proteome</keyword>
<protein>
    <submittedName>
        <fullName evidence="2">D-alanyl-D-alanine carboxypeptidase-like protein</fullName>
    </submittedName>
</protein>
<evidence type="ECO:0000259" key="1">
    <source>
        <dbReference type="Pfam" id="PF02557"/>
    </source>
</evidence>
<dbReference type="Gene3D" id="3.30.1380.10">
    <property type="match status" value="1"/>
</dbReference>